<dbReference type="GO" id="GO:0000976">
    <property type="term" value="F:transcription cis-regulatory region binding"/>
    <property type="evidence" value="ECO:0007669"/>
    <property type="project" value="TreeGrafter"/>
</dbReference>
<gene>
    <name evidence="8" type="primary">regX3_2</name>
    <name evidence="8" type="ORF">SAMEA3906487_03955</name>
</gene>
<dbReference type="InterPro" id="IPR039420">
    <property type="entry name" value="WalR-like"/>
</dbReference>
<sequence length="105" mass="11163">MLAADGLLRIGLLEDDEDFRDELALGLEGFGFKVVFVRGDSASFYEALQAQACDIVILDANVPGDDGFSVATRLRAHGNLGIIMLTGRGALEDRVRGLEGGPTPI</sequence>
<dbReference type="InterPro" id="IPR001789">
    <property type="entry name" value="Sig_transdc_resp-reg_receiver"/>
</dbReference>
<keyword evidence="4" id="KW-0238">DNA-binding</keyword>
<dbReference type="Proteomes" id="UP000076825">
    <property type="component" value="Chromosome 1"/>
</dbReference>
<dbReference type="Gene3D" id="3.40.50.2300">
    <property type="match status" value="1"/>
</dbReference>
<keyword evidence="9" id="KW-1185">Reference proteome</keyword>
<reference evidence="8 9" key="1">
    <citation type="submission" date="2016-04" db="EMBL/GenBank/DDBJ databases">
        <authorList>
            <consortium name="Pathogen Informatics"/>
        </authorList>
    </citation>
    <scope>NUCLEOTIDE SEQUENCE [LARGE SCALE GENOMIC DNA]</scope>
    <source>
        <strain evidence="8 9">H044680328</strain>
    </source>
</reference>
<keyword evidence="5" id="KW-0804">Transcription</keyword>
<dbReference type="KEGG" id="btrm:SAMEA390648703955"/>
<proteinExistence type="predicted"/>
<dbReference type="PROSITE" id="PS50110">
    <property type="entry name" value="RESPONSE_REGULATORY"/>
    <property type="match status" value="1"/>
</dbReference>
<dbReference type="SUPFAM" id="SSF52172">
    <property type="entry name" value="CheY-like"/>
    <property type="match status" value="1"/>
</dbReference>
<evidence type="ECO:0000256" key="4">
    <source>
        <dbReference type="ARBA" id="ARBA00023125"/>
    </source>
</evidence>
<evidence type="ECO:0000256" key="6">
    <source>
        <dbReference type="PROSITE-ProRule" id="PRU00169"/>
    </source>
</evidence>
<keyword evidence="1 6" id="KW-0597">Phosphoprotein</keyword>
<dbReference type="PATRIC" id="fig|123899.6.peg.3952"/>
<protein>
    <submittedName>
        <fullName evidence="8">Two-component response regulator</fullName>
    </submittedName>
</protein>
<organism evidence="8 9">
    <name type="scientific">Bordetella trematum</name>
    <dbReference type="NCBI Taxonomy" id="123899"/>
    <lineage>
        <taxon>Bacteria</taxon>
        <taxon>Pseudomonadati</taxon>
        <taxon>Pseudomonadota</taxon>
        <taxon>Betaproteobacteria</taxon>
        <taxon>Burkholderiales</taxon>
        <taxon>Alcaligenaceae</taxon>
        <taxon>Bordetella</taxon>
    </lineage>
</organism>
<evidence type="ECO:0000256" key="5">
    <source>
        <dbReference type="ARBA" id="ARBA00023163"/>
    </source>
</evidence>
<dbReference type="STRING" id="123899.SAMEA3906487_03955"/>
<dbReference type="Pfam" id="PF00072">
    <property type="entry name" value="Response_reg"/>
    <property type="match status" value="1"/>
</dbReference>
<feature type="modified residue" description="4-aspartylphosphate" evidence="6">
    <location>
        <position position="59"/>
    </location>
</feature>
<evidence type="ECO:0000256" key="1">
    <source>
        <dbReference type="ARBA" id="ARBA00022553"/>
    </source>
</evidence>
<evidence type="ECO:0000259" key="7">
    <source>
        <dbReference type="PROSITE" id="PS50110"/>
    </source>
</evidence>
<accession>A0A157SUB1</accession>
<feature type="domain" description="Response regulatory" evidence="7">
    <location>
        <begin position="9"/>
        <end position="105"/>
    </location>
</feature>
<keyword evidence="2" id="KW-0902">Two-component regulatory system</keyword>
<dbReference type="InterPro" id="IPR011006">
    <property type="entry name" value="CheY-like_superfamily"/>
</dbReference>
<dbReference type="AlphaFoldDB" id="A0A157SUB1"/>
<evidence type="ECO:0000313" key="8">
    <source>
        <dbReference type="EMBL" id="SAI74027.1"/>
    </source>
</evidence>
<evidence type="ECO:0000256" key="3">
    <source>
        <dbReference type="ARBA" id="ARBA00023015"/>
    </source>
</evidence>
<dbReference type="GO" id="GO:0000156">
    <property type="term" value="F:phosphorelay response regulator activity"/>
    <property type="evidence" value="ECO:0007669"/>
    <property type="project" value="TreeGrafter"/>
</dbReference>
<dbReference type="SMART" id="SM00448">
    <property type="entry name" value="REC"/>
    <property type="match status" value="1"/>
</dbReference>
<keyword evidence="3" id="KW-0805">Transcription regulation</keyword>
<dbReference type="GO" id="GO:0005829">
    <property type="term" value="C:cytosol"/>
    <property type="evidence" value="ECO:0007669"/>
    <property type="project" value="TreeGrafter"/>
</dbReference>
<name>A0A157SUB1_9BORD</name>
<evidence type="ECO:0000313" key="9">
    <source>
        <dbReference type="Proteomes" id="UP000076825"/>
    </source>
</evidence>
<evidence type="ECO:0000256" key="2">
    <source>
        <dbReference type="ARBA" id="ARBA00023012"/>
    </source>
</evidence>
<dbReference type="EMBL" id="LT546645">
    <property type="protein sequence ID" value="SAI74027.1"/>
    <property type="molecule type" value="Genomic_DNA"/>
</dbReference>
<dbReference type="GO" id="GO:0032993">
    <property type="term" value="C:protein-DNA complex"/>
    <property type="evidence" value="ECO:0007669"/>
    <property type="project" value="TreeGrafter"/>
</dbReference>
<dbReference type="GO" id="GO:0006355">
    <property type="term" value="P:regulation of DNA-templated transcription"/>
    <property type="evidence" value="ECO:0007669"/>
    <property type="project" value="TreeGrafter"/>
</dbReference>
<dbReference type="PANTHER" id="PTHR48111:SF1">
    <property type="entry name" value="TWO-COMPONENT RESPONSE REGULATOR ORR33"/>
    <property type="match status" value="1"/>
</dbReference>
<dbReference type="PANTHER" id="PTHR48111">
    <property type="entry name" value="REGULATOR OF RPOS"/>
    <property type="match status" value="1"/>
</dbReference>